<accession>A0A975C5Y5</accession>
<dbReference type="KEGG" id="bgoe:IFJ75_02750"/>
<sequence>MKKFITTAVAAAIAAGSLGLASAASAQSYGRPDQRNDHRQEQRQDHRDDRRDDRRDVRDDRRDDRREYRQDQRAYDRYQRAERRYNAGRWQQPRGTRYQVYGYGQRLPSSYNAYVVNDYNRYGLRAPPRGYHYVRNGNDVVLAAVAGGLITAVIAGLFN</sequence>
<protein>
    <submittedName>
        <fullName evidence="4">RcnB family protein</fullName>
    </submittedName>
</protein>
<keyword evidence="5" id="KW-1185">Reference proteome</keyword>
<keyword evidence="2" id="KW-1133">Transmembrane helix</keyword>
<dbReference type="EMBL" id="CP062222">
    <property type="protein sequence ID" value="QTC91866.1"/>
    <property type="molecule type" value="Genomic_DNA"/>
</dbReference>
<dbReference type="InterPro" id="IPR024572">
    <property type="entry name" value="RcnB"/>
</dbReference>
<organism evidence="4 5">
    <name type="scientific">Brevundimonas goettingensis</name>
    <dbReference type="NCBI Taxonomy" id="2774190"/>
    <lineage>
        <taxon>Bacteria</taxon>
        <taxon>Pseudomonadati</taxon>
        <taxon>Pseudomonadota</taxon>
        <taxon>Alphaproteobacteria</taxon>
        <taxon>Caulobacterales</taxon>
        <taxon>Caulobacteraceae</taxon>
        <taxon>Brevundimonas</taxon>
    </lineage>
</organism>
<name>A0A975C5Y5_9CAUL</name>
<evidence type="ECO:0000256" key="1">
    <source>
        <dbReference type="SAM" id="MobiDB-lite"/>
    </source>
</evidence>
<feature type="chain" id="PRO_5037524536" evidence="3">
    <location>
        <begin position="27"/>
        <end position="159"/>
    </location>
</feature>
<reference evidence="4" key="1">
    <citation type="submission" date="2020-09" db="EMBL/GenBank/DDBJ databases">
        <title>Brevundimonas sp. LVF2 isolated from a puddle in Goettingen, Germany.</title>
        <authorList>
            <person name="Friedrich I."/>
            <person name="Klassen A."/>
            <person name="Hannes N."/>
            <person name="Schneider D."/>
            <person name="Hertel R."/>
            <person name="Daniel R."/>
        </authorList>
    </citation>
    <scope>NUCLEOTIDE SEQUENCE</scope>
    <source>
        <strain evidence="4">LVF2</strain>
    </source>
</reference>
<dbReference type="RefSeq" id="WP_207871047.1">
    <property type="nucleotide sequence ID" value="NZ_CP062222.1"/>
</dbReference>
<evidence type="ECO:0000313" key="5">
    <source>
        <dbReference type="Proteomes" id="UP000663918"/>
    </source>
</evidence>
<feature type="compositionally biased region" description="Basic and acidic residues" evidence="1">
    <location>
        <begin position="32"/>
        <end position="80"/>
    </location>
</feature>
<keyword evidence="2" id="KW-0472">Membrane</keyword>
<feature type="transmembrane region" description="Helical" evidence="2">
    <location>
        <begin position="140"/>
        <end position="158"/>
    </location>
</feature>
<dbReference type="Proteomes" id="UP000663918">
    <property type="component" value="Chromosome"/>
</dbReference>
<feature type="region of interest" description="Disordered" evidence="1">
    <location>
        <begin position="22"/>
        <end position="80"/>
    </location>
</feature>
<gene>
    <name evidence="4" type="ORF">IFJ75_02750</name>
</gene>
<keyword evidence="3" id="KW-0732">Signal</keyword>
<evidence type="ECO:0000256" key="3">
    <source>
        <dbReference type="SAM" id="SignalP"/>
    </source>
</evidence>
<keyword evidence="2" id="KW-0812">Transmembrane</keyword>
<evidence type="ECO:0000313" key="4">
    <source>
        <dbReference type="EMBL" id="QTC91866.1"/>
    </source>
</evidence>
<dbReference type="Gene3D" id="3.10.450.160">
    <property type="entry name" value="inner membrane protein cigr"/>
    <property type="match status" value="1"/>
</dbReference>
<proteinExistence type="predicted"/>
<feature type="signal peptide" evidence="3">
    <location>
        <begin position="1"/>
        <end position="26"/>
    </location>
</feature>
<dbReference type="AlphaFoldDB" id="A0A975C5Y5"/>
<dbReference type="Pfam" id="PF11776">
    <property type="entry name" value="RcnB"/>
    <property type="match status" value="1"/>
</dbReference>
<evidence type="ECO:0000256" key="2">
    <source>
        <dbReference type="SAM" id="Phobius"/>
    </source>
</evidence>